<dbReference type="EMBL" id="CP067089">
    <property type="protein sequence ID" value="QQO09412.1"/>
    <property type="molecule type" value="Genomic_DNA"/>
</dbReference>
<dbReference type="CDD" id="cd06225">
    <property type="entry name" value="HAMP"/>
    <property type="match status" value="1"/>
</dbReference>
<dbReference type="Pfam" id="PF06580">
    <property type="entry name" value="His_kinase"/>
    <property type="match status" value="1"/>
</dbReference>
<dbReference type="InterPro" id="IPR036890">
    <property type="entry name" value="HATPase_C_sf"/>
</dbReference>
<accession>A0A7T7XND2</accession>
<evidence type="ECO:0000259" key="6">
    <source>
        <dbReference type="PROSITE" id="PS50885"/>
    </source>
</evidence>
<dbReference type="KEGG" id="bhc:JFL75_00370"/>
<feature type="coiled-coil region" evidence="4">
    <location>
        <begin position="315"/>
        <end position="342"/>
    </location>
</feature>
<keyword evidence="7" id="KW-0418">Kinase</keyword>
<dbReference type="Gene3D" id="6.10.340.10">
    <property type="match status" value="1"/>
</dbReference>
<dbReference type="SMART" id="SM00304">
    <property type="entry name" value="HAMP"/>
    <property type="match status" value="1"/>
</dbReference>
<protein>
    <submittedName>
        <fullName evidence="7">Histidine kinase</fullName>
    </submittedName>
</protein>
<dbReference type="Proteomes" id="UP000595917">
    <property type="component" value="Chromosome"/>
</dbReference>
<dbReference type="GO" id="GO:0000155">
    <property type="term" value="F:phosphorelay sensor kinase activity"/>
    <property type="evidence" value="ECO:0007669"/>
    <property type="project" value="InterPro"/>
</dbReference>
<feature type="transmembrane region" description="Helical" evidence="5">
    <location>
        <begin position="12"/>
        <end position="35"/>
    </location>
</feature>
<feature type="transmembrane region" description="Helical" evidence="5">
    <location>
        <begin position="251"/>
        <end position="269"/>
    </location>
</feature>
<evidence type="ECO:0000256" key="4">
    <source>
        <dbReference type="SAM" id="Coils"/>
    </source>
</evidence>
<dbReference type="InterPro" id="IPR010559">
    <property type="entry name" value="Sig_transdc_His_kin_internal"/>
</dbReference>
<keyword evidence="2" id="KW-0597">Phosphoprotein</keyword>
<evidence type="ECO:0000313" key="8">
    <source>
        <dbReference type="Proteomes" id="UP000595917"/>
    </source>
</evidence>
<dbReference type="InterPro" id="IPR050640">
    <property type="entry name" value="Bact_2-comp_sensor_kinase"/>
</dbReference>
<evidence type="ECO:0000256" key="5">
    <source>
        <dbReference type="SAM" id="Phobius"/>
    </source>
</evidence>
<dbReference type="PANTHER" id="PTHR34220">
    <property type="entry name" value="SENSOR HISTIDINE KINASE YPDA"/>
    <property type="match status" value="1"/>
</dbReference>
<keyword evidence="4" id="KW-0175">Coiled coil</keyword>
<name>A0A7T7XND2_9SPIR</name>
<organism evidence="7 8">
    <name type="scientific">Breznakiella homolactica</name>
    <dbReference type="NCBI Taxonomy" id="2798577"/>
    <lineage>
        <taxon>Bacteria</taxon>
        <taxon>Pseudomonadati</taxon>
        <taxon>Spirochaetota</taxon>
        <taxon>Spirochaetia</taxon>
        <taxon>Spirochaetales</taxon>
        <taxon>Breznakiellaceae</taxon>
        <taxon>Breznakiella</taxon>
    </lineage>
</organism>
<evidence type="ECO:0000256" key="3">
    <source>
        <dbReference type="ARBA" id="ARBA00022679"/>
    </source>
</evidence>
<keyword evidence="5" id="KW-1133">Transmembrane helix</keyword>
<keyword evidence="8" id="KW-1185">Reference proteome</keyword>
<dbReference type="SUPFAM" id="SSF55874">
    <property type="entry name" value="ATPase domain of HSP90 chaperone/DNA topoisomerase II/histidine kinase"/>
    <property type="match status" value="1"/>
</dbReference>
<reference evidence="7" key="1">
    <citation type="submission" date="2021-01" db="EMBL/GenBank/DDBJ databases">
        <title>Description of Breznakiella homolactica.</title>
        <authorList>
            <person name="Song Y."/>
            <person name="Brune A."/>
        </authorList>
    </citation>
    <scope>NUCLEOTIDE SEQUENCE</scope>
    <source>
        <strain evidence="7">RmG30</strain>
    </source>
</reference>
<dbReference type="InterPro" id="IPR003660">
    <property type="entry name" value="HAMP_dom"/>
</dbReference>
<dbReference type="PANTHER" id="PTHR34220:SF7">
    <property type="entry name" value="SENSOR HISTIDINE KINASE YPDA"/>
    <property type="match status" value="1"/>
</dbReference>
<evidence type="ECO:0000313" key="7">
    <source>
        <dbReference type="EMBL" id="QQO09412.1"/>
    </source>
</evidence>
<feature type="domain" description="HAMP" evidence="6">
    <location>
        <begin position="275"/>
        <end position="327"/>
    </location>
</feature>
<gene>
    <name evidence="7" type="ORF">JFL75_00370</name>
</gene>
<dbReference type="Pfam" id="PF00672">
    <property type="entry name" value="HAMP"/>
    <property type="match status" value="1"/>
</dbReference>
<dbReference type="AlphaFoldDB" id="A0A7T7XND2"/>
<dbReference type="RefSeq" id="WP_215626715.1">
    <property type="nucleotide sequence ID" value="NZ_CP067089.2"/>
</dbReference>
<evidence type="ECO:0000256" key="2">
    <source>
        <dbReference type="ARBA" id="ARBA00022553"/>
    </source>
</evidence>
<sequence>MKSLYARLTYPVIILLGVAVLSVIAVSVINIRWFIAPDIRRITTDLMDSKSNEINYWLDSRITEITRLAGEIPLETGGPEEVAAAVAQLELFRERNSEVYESMGIVSLDAFSHVTTGDIFDVRNRDYYIALQREETDLVISDIIVSRANGASVLLILKKIYNSRGAITGYLSSAVESGYLREIVSRANIRDFPVRLVNRETRRTLIASDLTGSPGEERGHTLFSAPIRSYPLWIVEMLVPDSFLDRRINTTILLIVLLGAAVLGMAITLNRRSTAKLVAPIASLEDHMQRLAQGIFIPIQPDTSCAEIHSLGHSYNSMLDNMQTLIRQVRDEQQQKRRAEYRALCAQIKPHFLYNILETIQSMAIEGDYGKVESAIGGLARFFRTGLATLESFIPLADELSHLESYLEIQQLRYEGRFSFTLDAEGVPMNQRIMKFSLQPLVENAINHGIRSMERGGTIRAVIRNAGGVCEIRIENNYLELDAAKIEEVNRRLGAGETGGPHGHGIFNLNERLRLEFGSDSGVALFAGDGIVIARVRFPVISGGEEPS</sequence>
<dbReference type="CDD" id="cd12914">
    <property type="entry name" value="PDC1_DGC_like"/>
    <property type="match status" value="1"/>
</dbReference>
<dbReference type="Gene3D" id="3.30.450.20">
    <property type="entry name" value="PAS domain"/>
    <property type="match status" value="1"/>
</dbReference>
<keyword evidence="3" id="KW-0808">Transferase</keyword>
<dbReference type="PROSITE" id="PS50885">
    <property type="entry name" value="HAMP"/>
    <property type="match status" value="1"/>
</dbReference>
<dbReference type="Gene3D" id="3.30.565.10">
    <property type="entry name" value="Histidine kinase-like ATPase, C-terminal domain"/>
    <property type="match status" value="1"/>
</dbReference>
<proteinExistence type="predicted"/>
<keyword evidence="5" id="KW-0472">Membrane</keyword>
<keyword evidence="5" id="KW-0812">Transmembrane</keyword>
<dbReference type="GO" id="GO:0016020">
    <property type="term" value="C:membrane"/>
    <property type="evidence" value="ECO:0007669"/>
    <property type="project" value="UniProtKB-SubCell"/>
</dbReference>
<evidence type="ECO:0000256" key="1">
    <source>
        <dbReference type="ARBA" id="ARBA00004370"/>
    </source>
</evidence>
<comment type="subcellular location">
    <subcellularLocation>
        <location evidence="1">Membrane</location>
    </subcellularLocation>
</comment>